<protein>
    <submittedName>
        <fullName evidence="2">Uncharacterized protein</fullName>
    </submittedName>
</protein>
<proteinExistence type="predicted"/>
<reference evidence="3" key="1">
    <citation type="journal article" date="2015" name="Genome Announc.">
        <title>Genome sequence of the AIDS-associated pathogen Penicillium marneffei (ATCC18224) and its near taxonomic relative Talaromyces stipitatus (ATCC10500).</title>
        <authorList>
            <person name="Nierman W.C."/>
            <person name="Fedorova-Abrams N.D."/>
            <person name="Andrianopoulos A."/>
        </authorList>
    </citation>
    <scope>NUCLEOTIDE SEQUENCE [LARGE SCALE GENOMIC DNA]</scope>
    <source>
        <strain evidence="3">ATCC 18224 / CBS 334.59 / QM 7333</strain>
    </source>
</reference>
<dbReference type="OrthoDB" id="5427833at2759"/>
<organism evidence="2 3">
    <name type="scientific">Talaromyces marneffei (strain ATCC 18224 / CBS 334.59 / QM 7333)</name>
    <name type="common">Penicillium marneffei</name>
    <dbReference type="NCBI Taxonomy" id="441960"/>
    <lineage>
        <taxon>Eukaryota</taxon>
        <taxon>Fungi</taxon>
        <taxon>Dikarya</taxon>
        <taxon>Ascomycota</taxon>
        <taxon>Pezizomycotina</taxon>
        <taxon>Eurotiomycetes</taxon>
        <taxon>Eurotiomycetidae</taxon>
        <taxon>Eurotiales</taxon>
        <taxon>Trichocomaceae</taxon>
        <taxon>Talaromyces</taxon>
        <taxon>Talaromyces sect. Talaromyces</taxon>
    </lineage>
</organism>
<feature type="region of interest" description="Disordered" evidence="1">
    <location>
        <begin position="110"/>
        <end position="148"/>
    </location>
</feature>
<dbReference type="Proteomes" id="UP000001294">
    <property type="component" value="Unassembled WGS sequence"/>
</dbReference>
<feature type="region of interest" description="Disordered" evidence="1">
    <location>
        <begin position="160"/>
        <end position="188"/>
    </location>
</feature>
<dbReference type="AlphaFoldDB" id="B6QIF9"/>
<keyword evidence="3" id="KW-1185">Reference proteome</keyword>
<evidence type="ECO:0000313" key="3">
    <source>
        <dbReference type="Proteomes" id="UP000001294"/>
    </source>
</evidence>
<dbReference type="VEuPathDB" id="FungiDB:PMAA_097440"/>
<name>B6QIF9_TALMQ</name>
<dbReference type="HOGENOM" id="CLU_1134200_0_0_1"/>
<sequence>MILILLLLSHNVASISLSQFQQIQGFSDSCENVWQEDIPGCIRHDFTVSNDCSRNCLAGVNIINAEVLVACAEARVNSNTLLGQFLAGFGVSALCGNSVTMAGSTTATATAMKTTTTTTSTSATSVRTTTSAATSTSSSATTSSTATSITDPNLTLSFSSTTTASPTSSIASTTTSAKTSSTSSSNTEAKGFGGVGDAFDILGGKSAGCRLEYMSWKVMCLMSVVVIALAREI</sequence>
<dbReference type="EMBL" id="DS995902">
    <property type="protein sequence ID" value="EEA23154.1"/>
    <property type="molecule type" value="Genomic_DNA"/>
</dbReference>
<evidence type="ECO:0000313" key="2">
    <source>
        <dbReference type="EMBL" id="EEA23154.1"/>
    </source>
</evidence>
<feature type="compositionally biased region" description="Low complexity" evidence="1">
    <location>
        <begin position="160"/>
        <end position="187"/>
    </location>
</feature>
<accession>B6QIF9</accession>
<gene>
    <name evidence="2" type="ORF">PMAA_097440</name>
</gene>
<evidence type="ECO:0000256" key="1">
    <source>
        <dbReference type="SAM" id="MobiDB-lite"/>
    </source>
</evidence>